<feature type="domain" description="VOC" evidence="2">
    <location>
        <begin position="46"/>
        <end position="169"/>
    </location>
</feature>
<proteinExistence type="predicted"/>
<evidence type="ECO:0000313" key="4">
    <source>
        <dbReference type="Proteomes" id="UP001238467"/>
    </source>
</evidence>
<dbReference type="CDD" id="cd07251">
    <property type="entry name" value="VOC_like"/>
    <property type="match status" value="1"/>
</dbReference>
<feature type="region of interest" description="Disordered" evidence="1">
    <location>
        <begin position="1"/>
        <end position="35"/>
    </location>
</feature>
<organism evidence="3 4">
    <name type="scientific">Ancylobacter vacuolatus</name>
    <dbReference type="NCBI Taxonomy" id="223389"/>
    <lineage>
        <taxon>Bacteria</taxon>
        <taxon>Pseudomonadati</taxon>
        <taxon>Pseudomonadota</taxon>
        <taxon>Alphaproteobacteria</taxon>
        <taxon>Hyphomicrobiales</taxon>
        <taxon>Xanthobacteraceae</taxon>
        <taxon>Ancylobacter</taxon>
    </lineage>
</organism>
<sequence>MSGDGRMEADEERAGRTRGAAAGETAVGEASAVEPRGTTRAMAPLQLSLVTLGVADLRRAVTFYEALGLVRRVKEATGAAFFDAGGVVLSLYPRVELAADAGVVAGRPGAFGGIALACNRASRSEVDTTLIRAVAAGGRALRPAQPTFWGGYSGYVADPDGHPWEIAHNPGFPFDAAGRIVLPD</sequence>
<keyword evidence="4" id="KW-1185">Reference proteome</keyword>
<dbReference type="Gene3D" id="3.10.180.10">
    <property type="entry name" value="2,3-Dihydroxybiphenyl 1,2-Dioxygenase, domain 1"/>
    <property type="match status" value="1"/>
</dbReference>
<protein>
    <submittedName>
        <fullName evidence="3">Catechol 2,3-dioxygenase-like lactoylglutathione lyase family enzyme</fullName>
    </submittedName>
</protein>
<comment type="caution">
    <text evidence="3">The sequence shown here is derived from an EMBL/GenBank/DDBJ whole genome shotgun (WGS) entry which is preliminary data.</text>
</comment>
<dbReference type="PANTHER" id="PTHR36503">
    <property type="entry name" value="BLR2520 PROTEIN"/>
    <property type="match status" value="1"/>
</dbReference>
<name>A0ABU0DMD0_9HYPH</name>
<reference evidence="3 4" key="1">
    <citation type="submission" date="2023-07" db="EMBL/GenBank/DDBJ databases">
        <title>Genomic Encyclopedia of Type Strains, Phase IV (KMG-IV): sequencing the most valuable type-strain genomes for metagenomic binning, comparative biology and taxonomic classification.</title>
        <authorList>
            <person name="Goeker M."/>
        </authorList>
    </citation>
    <scope>NUCLEOTIDE SEQUENCE [LARGE SCALE GENOMIC DNA]</scope>
    <source>
        <strain evidence="3 4">DSM 1277</strain>
    </source>
</reference>
<feature type="compositionally biased region" description="Basic and acidic residues" evidence="1">
    <location>
        <begin position="1"/>
        <end position="15"/>
    </location>
</feature>
<dbReference type="PANTHER" id="PTHR36503:SF1">
    <property type="entry name" value="BLR2520 PROTEIN"/>
    <property type="match status" value="1"/>
</dbReference>
<dbReference type="InterPro" id="IPR037523">
    <property type="entry name" value="VOC_core"/>
</dbReference>
<dbReference type="InterPro" id="IPR029068">
    <property type="entry name" value="Glyas_Bleomycin-R_OHBP_Dase"/>
</dbReference>
<dbReference type="RefSeq" id="WP_307063386.1">
    <property type="nucleotide sequence ID" value="NZ_JAUSUH010000011.1"/>
</dbReference>
<dbReference type="SUPFAM" id="SSF54593">
    <property type="entry name" value="Glyoxalase/Bleomycin resistance protein/Dihydroxybiphenyl dioxygenase"/>
    <property type="match status" value="1"/>
</dbReference>
<dbReference type="PROSITE" id="PS51819">
    <property type="entry name" value="VOC"/>
    <property type="match status" value="1"/>
</dbReference>
<dbReference type="InterPro" id="IPR004360">
    <property type="entry name" value="Glyas_Fos-R_dOase_dom"/>
</dbReference>
<evidence type="ECO:0000313" key="3">
    <source>
        <dbReference type="EMBL" id="MDQ0349572.1"/>
    </source>
</evidence>
<dbReference type="Pfam" id="PF00903">
    <property type="entry name" value="Glyoxalase"/>
    <property type="match status" value="1"/>
</dbReference>
<dbReference type="Proteomes" id="UP001238467">
    <property type="component" value="Unassembled WGS sequence"/>
</dbReference>
<dbReference type="EMBL" id="JAUSUH010000011">
    <property type="protein sequence ID" value="MDQ0349572.1"/>
    <property type="molecule type" value="Genomic_DNA"/>
</dbReference>
<evidence type="ECO:0000259" key="2">
    <source>
        <dbReference type="PROSITE" id="PS51819"/>
    </source>
</evidence>
<gene>
    <name evidence="3" type="ORF">J2S76_004020</name>
</gene>
<accession>A0ABU0DMD0</accession>
<evidence type="ECO:0000256" key="1">
    <source>
        <dbReference type="SAM" id="MobiDB-lite"/>
    </source>
</evidence>
<feature type="compositionally biased region" description="Low complexity" evidence="1">
    <location>
        <begin position="17"/>
        <end position="34"/>
    </location>
</feature>